<gene>
    <name evidence="3" type="primary">LOC116659845</name>
</gene>
<evidence type="ECO:0000313" key="3">
    <source>
        <dbReference type="RefSeq" id="XP_032323779.1"/>
    </source>
</evidence>
<organism evidence="2 3">
    <name type="scientific">Camelus ferus</name>
    <name type="common">Wild bactrian camel</name>
    <name type="synonym">Camelus bactrianus ferus</name>
    <dbReference type="NCBI Taxonomy" id="419612"/>
    <lineage>
        <taxon>Eukaryota</taxon>
        <taxon>Metazoa</taxon>
        <taxon>Chordata</taxon>
        <taxon>Craniata</taxon>
        <taxon>Vertebrata</taxon>
        <taxon>Euteleostomi</taxon>
        <taxon>Mammalia</taxon>
        <taxon>Eutheria</taxon>
        <taxon>Laurasiatheria</taxon>
        <taxon>Artiodactyla</taxon>
        <taxon>Tylopoda</taxon>
        <taxon>Camelidae</taxon>
        <taxon>Camelus</taxon>
    </lineage>
</organism>
<feature type="region of interest" description="Disordered" evidence="1">
    <location>
        <begin position="1"/>
        <end position="47"/>
    </location>
</feature>
<accession>A0A8B8S2C0</accession>
<dbReference type="KEGG" id="cfr:116659845"/>
<dbReference type="GeneID" id="116659845"/>
<feature type="compositionally biased region" description="Basic and acidic residues" evidence="1">
    <location>
        <begin position="35"/>
        <end position="47"/>
    </location>
</feature>
<feature type="compositionally biased region" description="Low complexity" evidence="1">
    <location>
        <begin position="83"/>
        <end position="95"/>
    </location>
</feature>
<sequence>MRFAKEHNKKGLKRKQADNAKATSARVRLSRRSVKPKELKPTIPKGDSHKLSRLACIAHPKFGKRAYIAKGLRLCQPKAKAKAQTKAPARAQAPKGAQAPTKVQSRGLYLSM</sequence>
<name>A0A8B8S2C0_CAMFR</name>
<dbReference type="AlphaFoldDB" id="A0A8B8S2C0"/>
<feature type="region of interest" description="Disordered" evidence="1">
    <location>
        <begin position="83"/>
        <end position="112"/>
    </location>
</feature>
<evidence type="ECO:0000256" key="1">
    <source>
        <dbReference type="SAM" id="MobiDB-lite"/>
    </source>
</evidence>
<evidence type="ECO:0000313" key="2">
    <source>
        <dbReference type="Proteomes" id="UP000694856"/>
    </source>
</evidence>
<proteinExistence type="predicted"/>
<protein>
    <submittedName>
        <fullName evidence="3">60S ribosomal protein L29-like</fullName>
    </submittedName>
</protein>
<keyword evidence="2" id="KW-1185">Reference proteome</keyword>
<dbReference type="RefSeq" id="XP_032323779.1">
    <property type="nucleotide sequence ID" value="XM_032467888.1"/>
</dbReference>
<reference evidence="3" key="1">
    <citation type="submission" date="2025-08" db="UniProtKB">
        <authorList>
            <consortium name="RefSeq"/>
        </authorList>
    </citation>
    <scope>IDENTIFICATION</scope>
    <source>
        <tissue evidence="3">Ear skin</tissue>
    </source>
</reference>
<dbReference type="Proteomes" id="UP000694856">
    <property type="component" value="Chromosome 25"/>
</dbReference>